<evidence type="ECO:0000313" key="2">
    <source>
        <dbReference type="Proteomes" id="UP001594288"/>
    </source>
</evidence>
<sequence length="86" mass="9776">MSTRSVNLDEARNIGEQLGIDWSLVDIDQFRRGLEVEFEHGSHDSETNVTNDDPILTGKIAWAHLKEIPDYYTRLDQMEADAEGKA</sequence>
<dbReference type="Proteomes" id="UP001594288">
    <property type="component" value="Unassembled WGS sequence"/>
</dbReference>
<reference evidence="1 2" key="1">
    <citation type="submission" date="2024-09" db="EMBL/GenBank/DDBJ databases">
        <authorList>
            <person name="D'Angelo T."/>
        </authorList>
    </citation>
    <scope>NUCLEOTIDE SEQUENCE [LARGE SCALE GENOMIC DNA]</scope>
    <source>
        <strain evidence="1">SAG AM-311-F02</strain>
    </source>
</reference>
<dbReference type="Pfam" id="PF18905">
    <property type="entry name" value="DUF5661"/>
    <property type="match status" value="1"/>
</dbReference>
<accession>A0ABV6YMY4</accession>
<dbReference type="EMBL" id="JBHPEI010000006">
    <property type="protein sequence ID" value="MFC1799428.1"/>
    <property type="molecule type" value="Genomic_DNA"/>
</dbReference>
<protein>
    <submittedName>
        <fullName evidence="1">DUF5661 family protein</fullName>
    </submittedName>
</protein>
<comment type="caution">
    <text evidence="1">The sequence shown here is derived from an EMBL/GenBank/DDBJ whole genome shotgun (WGS) entry which is preliminary data.</text>
</comment>
<name>A0ABV6YMY4_UNCEI</name>
<proteinExistence type="predicted"/>
<gene>
    <name evidence="1" type="ORF">ACFL2Z_00745</name>
</gene>
<organism evidence="1 2">
    <name type="scientific">Eiseniibacteriota bacterium</name>
    <dbReference type="NCBI Taxonomy" id="2212470"/>
    <lineage>
        <taxon>Bacteria</taxon>
        <taxon>Candidatus Eiseniibacteriota</taxon>
    </lineage>
</organism>
<evidence type="ECO:0000313" key="1">
    <source>
        <dbReference type="EMBL" id="MFC1799428.1"/>
    </source>
</evidence>
<keyword evidence="2" id="KW-1185">Reference proteome</keyword>
<dbReference type="InterPro" id="IPR043720">
    <property type="entry name" value="DUF5661"/>
</dbReference>